<evidence type="ECO:0008006" key="4">
    <source>
        <dbReference type="Google" id="ProtNLM"/>
    </source>
</evidence>
<dbReference type="Proteomes" id="UP001557470">
    <property type="component" value="Unassembled WGS sequence"/>
</dbReference>
<reference evidence="2 3" key="1">
    <citation type="submission" date="2024-06" db="EMBL/GenBank/DDBJ databases">
        <authorList>
            <person name="Pan Q."/>
            <person name="Wen M."/>
            <person name="Jouanno E."/>
            <person name="Zahm M."/>
            <person name="Klopp C."/>
            <person name="Cabau C."/>
            <person name="Louis A."/>
            <person name="Berthelot C."/>
            <person name="Parey E."/>
            <person name="Roest Crollius H."/>
            <person name="Montfort J."/>
            <person name="Robinson-Rechavi M."/>
            <person name="Bouchez O."/>
            <person name="Lampietro C."/>
            <person name="Lopez Roques C."/>
            <person name="Donnadieu C."/>
            <person name="Postlethwait J."/>
            <person name="Bobe J."/>
            <person name="Verreycken H."/>
            <person name="Guiguen Y."/>
        </authorList>
    </citation>
    <scope>NUCLEOTIDE SEQUENCE [LARGE SCALE GENOMIC DNA]</scope>
    <source>
        <strain evidence="2">Up_M1</strain>
        <tissue evidence="2">Testis</tissue>
    </source>
</reference>
<name>A0ABD0X868_UMBPY</name>
<sequence length="174" mass="20135">MKKEALVKEKENRTDIYKNVDGDIRMISDDLSVKEEDAVFGVKEEDEEITVLMKEEEEEQTIDPSNLGERPASQHHCSQCGKNCTELGSLERHKKTYQCSQCVSGVKEEGFNIIVKEEEDIFRLKEEGEITVTLEEENNNGDKKEEEDIFELKEEIETTIKFEEENNDDTSKYS</sequence>
<gene>
    <name evidence="2" type="ORF">UPYG_G00055710</name>
</gene>
<dbReference type="EMBL" id="JAGEUA010000002">
    <property type="protein sequence ID" value="KAL1005189.1"/>
    <property type="molecule type" value="Genomic_DNA"/>
</dbReference>
<keyword evidence="3" id="KW-1185">Reference proteome</keyword>
<evidence type="ECO:0000313" key="2">
    <source>
        <dbReference type="EMBL" id="KAL1005189.1"/>
    </source>
</evidence>
<evidence type="ECO:0000313" key="3">
    <source>
        <dbReference type="Proteomes" id="UP001557470"/>
    </source>
</evidence>
<comment type="caution">
    <text evidence="2">The sequence shown here is derived from an EMBL/GenBank/DDBJ whole genome shotgun (WGS) entry which is preliminary data.</text>
</comment>
<dbReference type="AlphaFoldDB" id="A0ABD0X868"/>
<protein>
    <recommendedName>
        <fullName evidence="4">C2H2-type domain-containing protein</fullName>
    </recommendedName>
</protein>
<proteinExistence type="predicted"/>
<feature type="region of interest" description="Disordered" evidence="1">
    <location>
        <begin position="54"/>
        <end position="75"/>
    </location>
</feature>
<organism evidence="2 3">
    <name type="scientific">Umbra pygmaea</name>
    <name type="common">Eastern mudminnow</name>
    <dbReference type="NCBI Taxonomy" id="75934"/>
    <lineage>
        <taxon>Eukaryota</taxon>
        <taxon>Metazoa</taxon>
        <taxon>Chordata</taxon>
        <taxon>Craniata</taxon>
        <taxon>Vertebrata</taxon>
        <taxon>Euteleostomi</taxon>
        <taxon>Actinopterygii</taxon>
        <taxon>Neopterygii</taxon>
        <taxon>Teleostei</taxon>
        <taxon>Protacanthopterygii</taxon>
        <taxon>Esociformes</taxon>
        <taxon>Umbridae</taxon>
        <taxon>Umbra</taxon>
    </lineage>
</organism>
<accession>A0ABD0X868</accession>
<evidence type="ECO:0000256" key="1">
    <source>
        <dbReference type="SAM" id="MobiDB-lite"/>
    </source>
</evidence>